<dbReference type="KEGG" id="dli:dnl_35440"/>
<keyword evidence="2" id="KW-1185">Reference proteome</keyword>
<dbReference type="Proteomes" id="UP000663720">
    <property type="component" value="Chromosome"/>
</dbReference>
<sequence length="68" mass="7840">MKIFVSLMKDKNDIIYSLSISDIQTVAFQELDRELTGDEIEAIKDLIGEKINWYDSIFNSIIEKNIGN</sequence>
<gene>
    <name evidence="1" type="ORF">dnl_35440</name>
</gene>
<proteinExistence type="predicted"/>
<evidence type="ECO:0000313" key="2">
    <source>
        <dbReference type="Proteomes" id="UP000663720"/>
    </source>
</evidence>
<name>A0A975B990_9BACT</name>
<accession>A0A975B990</accession>
<evidence type="ECO:0000313" key="1">
    <source>
        <dbReference type="EMBL" id="QTA81213.1"/>
    </source>
</evidence>
<dbReference type="EMBL" id="CP061799">
    <property type="protein sequence ID" value="QTA81213.1"/>
    <property type="molecule type" value="Genomic_DNA"/>
</dbReference>
<protein>
    <submittedName>
        <fullName evidence="1">Uncharacterized protein</fullName>
    </submittedName>
</protein>
<organism evidence="1 2">
    <name type="scientific">Desulfonema limicola</name>
    <dbReference type="NCBI Taxonomy" id="45656"/>
    <lineage>
        <taxon>Bacteria</taxon>
        <taxon>Pseudomonadati</taxon>
        <taxon>Thermodesulfobacteriota</taxon>
        <taxon>Desulfobacteria</taxon>
        <taxon>Desulfobacterales</taxon>
        <taxon>Desulfococcaceae</taxon>
        <taxon>Desulfonema</taxon>
    </lineage>
</organism>
<reference evidence="1" key="1">
    <citation type="journal article" date="2021" name="Microb. Physiol.">
        <title>Proteogenomic Insights into the Physiology of Marine, Sulfate-Reducing, Filamentous Desulfonema limicola and Desulfonema magnum.</title>
        <authorList>
            <person name="Schnaars V."/>
            <person name="Wohlbrand L."/>
            <person name="Scheve S."/>
            <person name="Hinrichs C."/>
            <person name="Reinhardt R."/>
            <person name="Rabus R."/>
        </authorList>
    </citation>
    <scope>NUCLEOTIDE SEQUENCE</scope>
    <source>
        <strain evidence="1">5ac10</strain>
    </source>
</reference>
<dbReference type="AlphaFoldDB" id="A0A975B990"/>